<accession>A0ACC0WKG4</accession>
<organism evidence="1 2">
    <name type="scientific">Peronosclerospora sorghi</name>
    <dbReference type="NCBI Taxonomy" id="230839"/>
    <lineage>
        <taxon>Eukaryota</taxon>
        <taxon>Sar</taxon>
        <taxon>Stramenopiles</taxon>
        <taxon>Oomycota</taxon>
        <taxon>Peronosporomycetes</taxon>
        <taxon>Peronosporales</taxon>
        <taxon>Peronosporaceae</taxon>
        <taxon>Peronosclerospora</taxon>
    </lineage>
</organism>
<evidence type="ECO:0000313" key="1">
    <source>
        <dbReference type="EMBL" id="KAI9919244.1"/>
    </source>
</evidence>
<name>A0ACC0WKG4_9STRA</name>
<gene>
    <name evidence="1" type="ORF">PsorP6_011847</name>
</gene>
<evidence type="ECO:0000313" key="2">
    <source>
        <dbReference type="Proteomes" id="UP001163321"/>
    </source>
</evidence>
<sequence length="83" mass="9569">MDFVTALPPSDGFDEVDVVVCRLSNHPCYIPTTKEVDAKTTAIIFFDNVVRYYSFPESIVSDRDPRFTNEFRQELMTIMKVKA</sequence>
<reference evidence="1 2" key="1">
    <citation type="journal article" date="2022" name="bioRxiv">
        <title>The genome of the oomycete Peronosclerospora sorghi, a cosmopolitan pathogen of maize and sorghum, is inflated with dispersed pseudogenes.</title>
        <authorList>
            <person name="Fletcher K."/>
            <person name="Martin F."/>
            <person name="Isakeit T."/>
            <person name="Cavanaugh K."/>
            <person name="Magill C."/>
            <person name="Michelmore R."/>
        </authorList>
    </citation>
    <scope>NUCLEOTIDE SEQUENCE [LARGE SCALE GENOMIC DNA]</scope>
    <source>
        <strain evidence="1">P6</strain>
    </source>
</reference>
<keyword evidence="2" id="KW-1185">Reference proteome</keyword>
<dbReference type="Proteomes" id="UP001163321">
    <property type="component" value="Chromosome 12"/>
</dbReference>
<protein>
    <submittedName>
        <fullName evidence="1">Uncharacterized protein</fullName>
    </submittedName>
</protein>
<dbReference type="EMBL" id="CM047591">
    <property type="protein sequence ID" value="KAI9919244.1"/>
    <property type="molecule type" value="Genomic_DNA"/>
</dbReference>
<comment type="caution">
    <text evidence="1">The sequence shown here is derived from an EMBL/GenBank/DDBJ whole genome shotgun (WGS) entry which is preliminary data.</text>
</comment>
<proteinExistence type="predicted"/>